<keyword evidence="3" id="KW-0210">Decarboxylase</keyword>
<dbReference type="SUPFAM" id="SSF53383">
    <property type="entry name" value="PLP-dependent transferases"/>
    <property type="match status" value="1"/>
</dbReference>
<dbReference type="InterPro" id="IPR002129">
    <property type="entry name" value="PyrdxlP-dep_de-COase"/>
</dbReference>
<keyword evidence="5" id="KW-0456">Lyase</keyword>
<dbReference type="GO" id="GO:0019752">
    <property type="term" value="P:carboxylic acid metabolic process"/>
    <property type="evidence" value="ECO:0007669"/>
    <property type="project" value="InterPro"/>
</dbReference>
<dbReference type="GO" id="GO:0030170">
    <property type="term" value="F:pyridoxal phosphate binding"/>
    <property type="evidence" value="ECO:0007669"/>
    <property type="project" value="InterPro"/>
</dbReference>
<organism evidence="6">
    <name type="scientific">hydrothermal vent metagenome</name>
    <dbReference type="NCBI Taxonomy" id="652676"/>
    <lineage>
        <taxon>unclassified sequences</taxon>
        <taxon>metagenomes</taxon>
        <taxon>ecological metagenomes</taxon>
    </lineage>
</organism>
<dbReference type="EMBL" id="UOEW01000302">
    <property type="protein sequence ID" value="VAW41365.1"/>
    <property type="molecule type" value="Genomic_DNA"/>
</dbReference>
<gene>
    <name evidence="6" type="ORF">MNBD_GAMMA01-1526</name>
</gene>
<evidence type="ECO:0000256" key="4">
    <source>
        <dbReference type="ARBA" id="ARBA00022898"/>
    </source>
</evidence>
<dbReference type="Pfam" id="PF00282">
    <property type="entry name" value="Pyridoxal_deC"/>
    <property type="match status" value="1"/>
</dbReference>
<comment type="similarity">
    <text evidence="2">Belongs to the group II decarboxylase family.</text>
</comment>
<evidence type="ECO:0000256" key="2">
    <source>
        <dbReference type="ARBA" id="ARBA00009533"/>
    </source>
</evidence>
<proteinExistence type="inferred from homology"/>
<dbReference type="GO" id="GO:0005737">
    <property type="term" value="C:cytoplasm"/>
    <property type="evidence" value="ECO:0007669"/>
    <property type="project" value="TreeGrafter"/>
</dbReference>
<accession>A0A3B0VCW1</accession>
<dbReference type="PANTHER" id="PTHR45677:SF8">
    <property type="entry name" value="CYSTEINE SULFINIC ACID DECARBOXYLASE"/>
    <property type="match status" value="1"/>
</dbReference>
<dbReference type="Gene3D" id="3.40.640.10">
    <property type="entry name" value="Type I PLP-dependent aspartate aminotransferase-like (Major domain)"/>
    <property type="match status" value="1"/>
</dbReference>
<name>A0A3B0VCW1_9ZZZZ</name>
<dbReference type="InterPro" id="IPR015424">
    <property type="entry name" value="PyrdxlP-dep_Trfase"/>
</dbReference>
<dbReference type="GO" id="GO:0016831">
    <property type="term" value="F:carboxy-lyase activity"/>
    <property type="evidence" value="ECO:0007669"/>
    <property type="project" value="UniProtKB-KW"/>
</dbReference>
<comment type="cofactor">
    <cofactor evidence="1">
        <name>pyridoxal 5'-phosphate</name>
        <dbReference type="ChEBI" id="CHEBI:597326"/>
    </cofactor>
</comment>
<evidence type="ECO:0000313" key="6">
    <source>
        <dbReference type="EMBL" id="VAW41365.1"/>
    </source>
</evidence>
<dbReference type="InterPro" id="IPR015422">
    <property type="entry name" value="PyrdxlP-dep_Trfase_small"/>
</dbReference>
<evidence type="ECO:0000256" key="5">
    <source>
        <dbReference type="ARBA" id="ARBA00023239"/>
    </source>
</evidence>
<evidence type="ECO:0000256" key="3">
    <source>
        <dbReference type="ARBA" id="ARBA00022793"/>
    </source>
</evidence>
<protein>
    <submittedName>
        <fullName evidence="6">Pyridoxal-dependent decarboxylase family protein</fullName>
    </submittedName>
</protein>
<evidence type="ECO:0000256" key="1">
    <source>
        <dbReference type="ARBA" id="ARBA00001933"/>
    </source>
</evidence>
<dbReference type="InterPro" id="IPR015421">
    <property type="entry name" value="PyrdxlP-dep_Trfase_major"/>
</dbReference>
<keyword evidence="4" id="KW-0663">Pyridoxal phosphate</keyword>
<sequence>MTNKNKSFLPDAGLEHAIDLLRQTPQVQENLPDGFPNFGLGELETLDLLAPHVLGRAARLDNPNALAHMDPPTPWITWATTLWNARLNQNLLHPATAPFAIEAEKKVIDWLTPFYGMNGGHMCSGSTIANLTVLWAARDAKGIEKIVASKAAHISIEKAARILGLPYEQIATNSEGQIDPDKIGDISNACLVLTAGTTATGVIDPLALAGQAKWTHVDAAWAGPLRLSPTHAHLLDDIDKADSIAVSAHKWLFQPKDSALIMLRDVDLANSAISFGGGYLATPNIGIQGSRGASAIPLLATMIAWGREGIADCIDHAMSMANILATELSKEDNISLWAMPETGVTVFRPLTMSTEEFYQCLPEGMFSNCVLDGEKWVRSVAANPLADIDKIILAVKEAVC</sequence>
<dbReference type="PANTHER" id="PTHR45677">
    <property type="entry name" value="GLUTAMATE DECARBOXYLASE-RELATED"/>
    <property type="match status" value="1"/>
</dbReference>
<dbReference type="Gene3D" id="3.90.1150.10">
    <property type="entry name" value="Aspartate Aminotransferase, domain 1"/>
    <property type="match status" value="1"/>
</dbReference>
<dbReference type="AlphaFoldDB" id="A0A3B0VCW1"/>
<reference evidence="6" key="1">
    <citation type="submission" date="2018-06" db="EMBL/GenBank/DDBJ databases">
        <authorList>
            <person name="Zhirakovskaya E."/>
        </authorList>
    </citation>
    <scope>NUCLEOTIDE SEQUENCE</scope>
</reference>